<dbReference type="HOGENOM" id="CLU_036920_0_0_1"/>
<feature type="compositionally biased region" description="Pro residues" evidence="1">
    <location>
        <begin position="1"/>
        <end position="13"/>
    </location>
</feature>
<dbReference type="GeneID" id="9586461"/>
<evidence type="ECO:0000313" key="3">
    <source>
        <dbReference type="EMBL" id="EFI98996.1"/>
    </source>
</evidence>
<keyword evidence="2" id="KW-0472">Membrane</keyword>
<dbReference type="RefSeq" id="XP_003033899.1">
    <property type="nucleotide sequence ID" value="XM_003033853.1"/>
</dbReference>
<evidence type="ECO:0000313" key="4">
    <source>
        <dbReference type="Proteomes" id="UP000007431"/>
    </source>
</evidence>
<keyword evidence="4" id="KW-1185">Reference proteome</keyword>
<reference evidence="3 4" key="1">
    <citation type="journal article" date="2010" name="Nat. Biotechnol.">
        <title>Genome sequence of the model mushroom Schizophyllum commune.</title>
        <authorList>
            <person name="Ohm R.A."/>
            <person name="de Jong J.F."/>
            <person name="Lugones L.G."/>
            <person name="Aerts A."/>
            <person name="Kothe E."/>
            <person name="Stajich J.E."/>
            <person name="de Vries R.P."/>
            <person name="Record E."/>
            <person name="Levasseur A."/>
            <person name="Baker S.E."/>
            <person name="Bartholomew K.A."/>
            <person name="Coutinho P.M."/>
            <person name="Erdmann S."/>
            <person name="Fowler T.J."/>
            <person name="Gathman A.C."/>
            <person name="Lombard V."/>
            <person name="Henrissat B."/>
            <person name="Knabe N."/>
            <person name="Kuees U."/>
            <person name="Lilly W.W."/>
            <person name="Lindquist E."/>
            <person name="Lucas S."/>
            <person name="Magnuson J.K."/>
            <person name="Piumi F."/>
            <person name="Raudaskoski M."/>
            <person name="Salamov A."/>
            <person name="Schmutz J."/>
            <person name="Schwarze F.W.M.R."/>
            <person name="vanKuyk P.A."/>
            <person name="Horton J.S."/>
            <person name="Grigoriev I.V."/>
            <person name="Woesten H.A.B."/>
        </authorList>
    </citation>
    <scope>NUCLEOTIDE SEQUENCE [LARGE SCALE GENOMIC DNA]</scope>
    <source>
        <strain evidence="4">H4-8 / FGSC 9210</strain>
    </source>
</reference>
<accession>D8Q088</accession>
<keyword evidence="2" id="KW-0812">Transmembrane</keyword>
<dbReference type="AlphaFoldDB" id="D8Q088"/>
<evidence type="ECO:0000256" key="1">
    <source>
        <dbReference type="SAM" id="MobiDB-lite"/>
    </source>
</evidence>
<dbReference type="InParanoid" id="D8Q088"/>
<keyword evidence="2" id="KW-1133">Transmembrane helix</keyword>
<feature type="region of interest" description="Disordered" evidence="1">
    <location>
        <begin position="216"/>
        <end position="242"/>
    </location>
</feature>
<dbReference type="CDD" id="cd12087">
    <property type="entry name" value="TM_EGFR-like"/>
    <property type="match status" value="1"/>
</dbReference>
<feature type="region of interest" description="Disordered" evidence="1">
    <location>
        <begin position="314"/>
        <end position="356"/>
    </location>
</feature>
<organism evidence="4">
    <name type="scientific">Schizophyllum commune (strain H4-8 / FGSC 9210)</name>
    <name type="common">Split gill fungus</name>
    <dbReference type="NCBI Taxonomy" id="578458"/>
    <lineage>
        <taxon>Eukaryota</taxon>
        <taxon>Fungi</taxon>
        <taxon>Dikarya</taxon>
        <taxon>Basidiomycota</taxon>
        <taxon>Agaricomycotina</taxon>
        <taxon>Agaricomycetes</taxon>
        <taxon>Agaricomycetidae</taxon>
        <taxon>Agaricales</taxon>
        <taxon>Schizophyllaceae</taxon>
        <taxon>Schizophyllum</taxon>
    </lineage>
</organism>
<name>D8Q088_SCHCM</name>
<sequence length="435" mass="46336">MPSPTESPWPQQTPAPDAGPSTIASQRKRRRTSDRSLWQNRDAKLPRQDIADQAAIEDAMYECEIMTDNSRLSCFPTADTVIPQHQYASFVWNSRLPQYAQRDLVDIYLFQGDTLQQILYFPNETNPKYGTPGVIRAQVNDSWWGDRGENWDGSNVTYPFYWVVTPAGNGLDGTETTQTIFSAVQTTYADSVASSMSSSSASASSASAASASSASLTSSANGASSTGGGNNSDGSDGGLQSGDKDGGFPHWAIAVIVVLGFLAVAASCVLAFLIIRRMRRQRELESQRNSMGSSSPMMQHVDNGGPASPLLVGGAAGVERQQSSAGHGGQNAPSIVSPDGASTISHANSAGENAPFSGADAAIMADAFRKALRKPDFAAQPVEEGESPENKEPPEEELINRQLAEEGRDIRSVSSSRGVRVETLSDADTATDHQH</sequence>
<evidence type="ECO:0000256" key="2">
    <source>
        <dbReference type="SAM" id="Phobius"/>
    </source>
</evidence>
<feature type="transmembrane region" description="Helical" evidence="2">
    <location>
        <begin position="251"/>
        <end position="275"/>
    </location>
</feature>
<dbReference type="EMBL" id="GL377304">
    <property type="protein sequence ID" value="EFI98996.1"/>
    <property type="molecule type" value="Genomic_DNA"/>
</dbReference>
<dbReference type="KEGG" id="scm:SCHCO_02615578"/>
<proteinExistence type="predicted"/>
<protein>
    <submittedName>
        <fullName evidence="3">Expressed protein</fullName>
    </submittedName>
</protein>
<dbReference type="OMA" id="VNDTWFG"/>
<gene>
    <name evidence="3" type="ORF">SCHCODRAFT_81729</name>
</gene>
<feature type="region of interest" description="Disordered" evidence="1">
    <location>
        <begin position="401"/>
        <end position="435"/>
    </location>
</feature>
<dbReference type="Proteomes" id="UP000007431">
    <property type="component" value="Unassembled WGS sequence"/>
</dbReference>
<dbReference type="OrthoDB" id="2278929at2759"/>
<feature type="region of interest" description="Disordered" evidence="1">
    <location>
        <begin position="1"/>
        <end position="38"/>
    </location>
</feature>
<feature type="compositionally biased region" description="Polar residues" evidence="1">
    <location>
        <begin position="340"/>
        <end position="351"/>
    </location>
</feature>
<dbReference type="eggNOG" id="ENOG502S2FP">
    <property type="taxonomic scope" value="Eukaryota"/>
</dbReference>
<feature type="compositionally biased region" description="Gly residues" evidence="1">
    <location>
        <begin position="225"/>
        <end position="240"/>
    </location>
</feature>
<dbReference type="VEuPathDB" id="FungiDB:SCHCODRAFT_02615578"/>
<dbReference type="STRING" id="578458.D8Q088"/>